<evidence type="ECO:0000313" key="7">
    <source>
        <dbReference type="EMBL" id="BAH31522.1"/>
    </source>
</evidence>
<dbReference type="SUPFAM" id="SSF52540">
    <property type="entry name" value="P-loop containing nucleoside triphosphate hydrolases"/>
    <property type="match status" value="1"/>
</dbReference>
<dbReference type="PROSITE" id="PS00107">
    <property type="entry name" value="PROTEIN_KINASE_ATP"/>
    <property type="match status" value="1"/>
</dbReference>
<dbReference type="PRINTS" id="PR00364">
    <property type="entry name" value="DISEASERSIST"/>
</dbReference>
<dbReference type="InterPro" id="IPR011990">
    <property type="entry name" value="TPR-like_helical_dom_sf"/>
</dbReference>
<dbReference type="Proteomes" id="UP000002204">
    <property type="component" value="Chromosome"/>
</dbReference>
<dbReference type="InterPro" id="IPR011009">
    <property type="entry name" value="Kinase-like_dom_sf"/>
</dbReference>
<dbReference type="EMBL" id="AP008957">
    <property type="protein sequence ID" value="BAH31522.1"/>
    <property type="molecule type" value="Genomic_DNA"/>
</dbReference>
<dbReference type="PANTHER" id="PTHR47691:SF3">
    <property type="entry name" value="HTH-TYPE TRANSCRIPTIONAL REGULATOR RV0890C-RELATED"/>
    <property type="match status" value="1"/>
</dbReference>
<feature type="binding site" evidence="3">
    <location>
        <position position="55"/>
    </location>
    <ligand>
        <name>ATP</name>
        <dbReference type="ChEBI" id="CHEBI:30616"/>
    </ligand>
</feature>
<dbReference type="InterPro" id="IPR027417">
    <property type="entry name" value="P-loop_NTPase"/>
</dbReference>
<accession>C0ZQ44</accession>
<name>C0ZQ44_RHOE4</name>
<dbReference type="PRINTS" id="PR00038">
    <property type="entry name" value="HTHLUXR"/>
</dbReference>
<dbReference type="GO" id="GO:0005524">
    <property type="term" value="F:ATP binding"/>
    <property type="evidence" value="ECO:0007669"/>
    <property type="project" value="UniProtKB-UniRule"/>
</dbReference>
<evidence type="ECO:0000256" key="1">
    <source>
        <dbReference type="ARBA" id="ARBA00022741"/>
    </source>
</evidence>
<dbReference type="EC" id="2.7.11.1" evidence="7"/>
<dbReference type="eggNOG" id="COG2197">
    <property type="taxonomic scope" value="Bacteria"/>
</dbReference>
<dbReference type="InterPro" id="IPR058852">
    <property type="entry name" value="HTH_77"/>
</dbReference>
<dbReference type="CDD" id="cd14014">
    <property type="entry name" value="STKc_PknB_like"/>
    <property type="match status" value="1"/>
</dbReference>
<dbReference type="CDD" id="cd06170">
    <property type="entry name" value="LuxR_C_like"/>
    <property type="match status" value="1"/>
</dbReference>
<dbReference type="Gene3D" id="1.10.510.10">
    <property type="entry name" value="Transferase(Phosphotransferase) domain 1"/>
    <property type="match status" value="1"/>
</dbReference>
<dbReference type="Gene3D" id="1.25.40.10">
    <property type="entry name" value="Tetratricopeptide repeat domain"/>
    <property type="match status" value="1"/>
</dbReference>
<keyword evidence="7" id="KW-0808">Transferase</keyword>
<keyword evidence="7" id="KW-0723">Serine/threonine-protein kinase</keyword>
<dbReference type="InterPro" id="IPR000719">
    <property type="entry name" value="Prot_kinase_dom"/>
</dbReference>
<feature type="domain" description="Protein kinase" evidence="5">
    <location>
        <begin position="26"/>
        <end position="291"/>
    </location>
</feature>
<dbReference type="PATRIC" id="fig|234621.6.peg.1265"/>
<evidence type="ECO:0000259" key="5">
    <source>
        <dbReference type="PROSITE" id="PS50011"/>
    </source>
</evidence>
<dbReference type="KEGG" id="rer:RER_08140"/>
<reference evidence="8" key="1">
    <citation type="submission" date="2005-03" db="EMBL/GenBank/DDBJ databases">
        <title>Comparison of the complete genome sequences of Rhodococcus erythropolis PR4 and Rhodococcus opacus B4.</title>
        <authorList>
            <person name="Takarada H."/>
            <person name="Sekine M."/>
            <person name="Hosoyama A."/>
            <person name="Yamada R."/>
            <person name="Fujisawa T."/>
            <person name="Omata S."/>
            <person name="Shimizu A."/>
            <person name="Tsukatani N."/>
            <person name="Tanikawa S."/>
            <person name="Fujita N."/>
            <person name="Harayama S."/>
        </authorList>
    </citation>
    <scope>NUCLEOTIDE SEQUENCE [LARGE SCALE GENOMIC DNA]</scope>
    <source>
        <strain evidence="8">PR4 / NBRC 100887</strain>
    </source>
</reference>
<dbReference type="SMART" id="SM00421">
    <property type="entry name" value="HTH_LUXR"/>
    <property type="match status" value="1"/>
</dbReference>
<dbReference type="HOGENOM" id="CLU_004665_5_3_11"/>
<dbReference type="PROSITE" id="PS00108">
    <property type="entry name" value="PROTEIN_KINASE_ST"/>
    <property type="match status" value="1"/>
</dbReference>
<dbReference type="GO" id="GO:0006355">
    <property type="term" value="P:regulation of DNA-templated transcription"/>
    <property type="evidence" value="ECO:0007669"/>
    <property type="project" value="InterPro"/>
</dbReference>
<keyword evidence="2 3" id="KW-0067">ATP-binding</keyword>
<dbReference type="InterPro" id="IPR017441">
    <property type="entry name" value="Protein_kinase_ATP_BS"/>
</dbReference>
<keyword evidence="1 3" id="KW-0547">Nucleotide-binding</keyword>
<gene>
    <name evidence="7" type="ordered locus">RER_08140</name>
</gene>
<organism evidence="7 8">
    <name type="scientific">Rhodococcus erythropolis (strain PR4 / NBRC 100887)</name>
    <dbReference type="NCBI Taxonomy" id="234621"/>
    <lineage>
        <taxon>Bacteria</taxon>
        <taxon>Bacillati</taxon>
        <taxon>Actinomycetota</taxon>
        <taxon>Actinomycetes</taxon>
        <taxon>Mycobacteriales</taxon>
        <taxon>Nocardiaceae</taxon>
        <taxon>Rhodococcus</taxon>
        <taxon>Rhodococcus erythropolis group</taxon>
    </lineage>
</organism>
<dbReference type="InterPro" id="IPR008271">
    <property type="entry name" value="Ser/Thr_kinase_AS"/>
</dbReference>
<feature type="compositionally biased region" description="Basic and acidic residues" evidence="4">
    <location>
        <begin position="283"/>
        <end position="297"/>
    </location>
</feature>
<dbReference type="PROSITE" id="PS50011">
    <property type="entry name" value="PROTEIN_KINASE_DOM"/>
    <property type="match status" value="1"/>
</dbReference>
<dbReference type="eggNOG" id="COG3903">
    <property type="taxonomic scope" value="Bacteria"/>
</dbReference>
<proteinExistence type="predicted"/>
<dbReference type="Gene3D" id="3.30.200.20">
    <property type="entry name" value="Phosphorylase Kinase, domain 1"/>
    <property type="match status" value="1"/>
</dbReference>
<reference evidence="7 8" key="2">
    <citation type="journal article" date="2006" name="Environ. Microbiol.">
        <title>Sequence analysis of three plasmids harboured in Rhodococcus erythropolis strain PR4.</title>
        <authorList>
            <person name="Sekine M."/>
            <person name="Tanikawa S."/>
            <person name="Omata S."/>
            <person name="Saito M."/>
            <person name="Fujisawa T."/>
            <person name="Tsukatani N."/>
            <person name="Tajima T."/>
            <person name="Sekigawa T."/>
            <person name="Kosugi H."/>
            <person name="Matsuo Y."/>
            <person name="Nishiko R."/>
            <person name="Imamura K."/>
            <person name="Ito M."/>
            <person name="Narita H."/>
            <person name="Tago S."/>
            <person name="Fujita N."/>
            <person name="Harayama S."/>
        </authorList>
    </citation>
    <scope>NUCLEOTIDE SEQUENCE [LARGE SCALE GENOMIC DNA]</scope>
    <source>
        <strain evidence="8">PR4 / NBRC 100887</strain>
    </source>
</reference>
<dbReference type="PANTHER" id="PTHR47691">
    <property type="entry name" value="REGULATOR-RELATED"/>
    <property type="match status" value="1"/>
</dbReference>
<evidence type="ECO:0000313" key="8">
    <source>
        <dbReference type="Proteomes" id="UP000002204"/>
    </source>
</evidence>
<dbReference type="SMART" id="SM00220">
    <property type="entry name" value="S_TKc"/>
    <property type="match status" value="1"/>
</dbReference>
<sequence length="1100" mass="119034">MTDVDPFATQRDVADSVEAELAAIGFEDAHEIGRGGFGVVYRCIQPSLDRTVAVKVLTADLDDENRARFLREQRAAGRLTGHPNIVNVLQVGVTDTGRPFTVMPYYTQDSLDTRIRNHGALPLNEALRLGEKIAGALESAHRLDILHRDVKPGNILLTDYGEPALSDFGIAHIVGGFATGTGVVTGSPAFIAPEIVVGEPPSSAADVYGLGATLFATITGHAAFERRSGEQLVAQFLRITSEPAPDPREYGVADDVGAIIEGAMSADPGSRPSAEVLGRQLRESQRRHGLPVDDRLFHSAPVTGGSDSPAELPELRSGSGASRENPIVGAGVFSDRTGGLPLELTSFVDRRTELVEVKNLLSTARLVTLTGIGGVGKTRLAMRVAAKSQHSFSDGVWLVELVEVHDATLLADVVAGALGLRDRSARPALEVLVDFLAPRELLLILDNCEHVLEAVAALAGTLLRSCADLTILATSREEVGIAGESVLSVPPLPIPDLDHLSRGVARNDAVRLFVERGAGAVPGFALAESNQVAIARICRQLEGLPLPIELAAARLRAMSPEQILQRLTDRYALLTRGSRSAPSRQRTLRMCVDWSFDLCTPVERALWARLSVFTGGFELDAAEQVCGEDLSQGELLDTVTFLVEKSILTREKSGATVRFRMLETLRDYGREKAEETGVYYELCSHHRDWCERLVLAAEEEWIGPRQLEWIATLVRENANLRQALEFCASGSPETGIRIASALYPFWLSQSSFNEGRYWLNRFPGFRTGPLTVEHAKAFYVGCLLAAVQGDLQASSVLAEEGRVLADQVTDPMTRAHIDHADGYVALLSGNLSDSRSHFENAVQAYREQKALLFEVLALVGLGMTRELLNDTARAVECYERVLVITEARGEAVLRAYSLWALAVAVWRQDDRARAVRLLEQALQLGRRGKDRLHVSMCLQVLAWIALDRRDIRRAAVLLGASEKVSKSVGSSPVVVPGLAVHRDACEAEVRRLLGEQGFAAAQRKGRALGFHGAVAYALGEQSLPVGISVAGPSVTPTKREIEVAGLVAAGLTNKEIAARLVISPRTAQGHVEHLLVKLGFTSRSQIAVWVVESKSGPSEQ</sequence>
<dbReference type="Pfam" id="PF25872">
    <property type="entry name" value="HTH_77"/>
    <property type="match status" value="1"/>
</dbReference>
<protein>
    <submittedName>
        <fullName evidence="7">Putative serine/threonine protein kinase</fullName>
        <ecNumber evidence="7">2.7.11.1</ecNumber>
    </submittedName>
</protein>
<dbReference type="InterPro" id="IPR000792">
    <property type="entry name" value="Tscrpt_reg_LuxR_C"/>
</dbReference>
<dbReference type="GO" id="GO:0004674">
    <property type="term" value="F:protein serine/threonine kinase activity"/>
    <property type="evidence" value="ECO:0007669"/>
    <property type="project" value="UniProtKB-KW"/>
</dbReference>
<feature type="region of interest" description="Disordered" evidence="4">
    <location>
        <begin position="283"/>
        <end position="323"/>
    </location>
</feature>
<evidence type="ECO:0000256" key="4">
    <source>
        <dbReference type="SAM" id="MobiDB-lite"/>
    </source>
</evidence>
<dbReference type="Gene3D" id="3.40.50.300">
    <property type="entry name" value="P-loop containing nucleotide triphosphate hydrolases"/>
    <property type="match status" value="1"/>
</dbReference>
<dbReference type="Pfam" id="PF00069">
    <property type="entry name" value="Pkinase"/>
    <property type="match status" value="1"/>
</dbReference>
<feature type="domain" description="HTH luxR-type" evidence="6">
    <location>
        <begin position="1029"/>
        <end position="1094"/>
    </location>
</feature>
<dbReference type="InterPro" id="IPR016032">
    <property type="entry name" value="Sig_transdc_resp-reg_C-effctor"/>
</dbReference>
<dbReference type="SUPFAM" id="SSF48452">
    <property type="entry name" value="TPR-like"/>
    <property type="match status" value="1"/>
</dbReference>
<dbReference type="SUPFAM" id="SSF46894">
    <property type="entry name" value="C-terminal effector domain of the bipartite response regulators"/>
    <property type="match status" value="1"/>
</dbReference>
<dbReference type="RefSeq" id="WP_020906210.1">
    <property type="nucleotide sequence ID" value="NC_012490.1"/>
</dbReference>
<dbReference type="InterPro" id="IPR036388">
    <property type="entry name" value="WH-like_DNA-bd_sf"/>
</dbReference>
<dbReference type="Pfam" id="PF00196">
    <property type="entry name" value="GerE"/>
    <property type="match status" value="1"/>
</dbReference>
<keyword evidence="7" id="KW-0418">Kinase</keyword>
<dbReference type="eggNOG" id="COG0515">
    <property type="taxonomic scope" value="Bacteria"/>
</dbReference>
<dbReference type="SUPFAM" id="SSF56112">
    <property type="entry name" value="Protein kinase-like (PK-like)"/>
    <property type="match status" value="1"/>
</dbReference>
<dbReference type="AlphaFoldDB" id="C0ZQ44"/>
<evidence type="ECO:0000259" key="6">
    <source>
        <dbReference type="PROSITE" id="PS50043"/>
    </source>
</evidence>
<evidence type="ECO:0000256" key="2">
    <source>
        <dbReference type="ARBA" id="ARBA00022840"/>
    </source>
</evidence>
<dbReference type="PROSITE" id="PS50043">
    <property type="entry name" value="HTH_LUXR_2"/>
    <property type="match status" value="1"/>
</dbReference>
<dbReference type="Gene3D" id="1.10.10.10">
    <property type="entry name" value="Winged helix-like DNA-binding domain superfamily/Winged helix DNA-binding domain"/>
    <property type="match status" value="1"/>
</dbReference>
<evidence type="ECO:0000256" key="3">
    <source>
        <dbReference type="PROSITE-ProRule" id="PRU10141"/>
    </source>
</evidence>
<dbReference type="GO" id="GO:0003677">
    <property type="term" value="F:DNA binding"/>
    <property type="evidence" value="ECO:0007669"/>
    <property type="project" value="InterPro"/>
</dbReference>